<name>A0A6F8PP07_9GAMM</name>
<dbReference type="AlphaFoldDB" id="A0A6F8PP07"/>
<dbReference type="Pfam" id="PF00085">
    <property type="entry name" value="Thioredoxin"/>
    <property type="match status" value="1"/>
</dbReference>
<dbReference type="Gene3D" id="3.40.30.10">
    <property type="entry name" value="Glutaredoxin"/>
    <property type="match status" value="1"/>
</dbReference>
<dbReference type="RefSeq" id="WP_173291623.1">
    <property type="nucleotide sequence ID" value="NZ_AP021888.1"/>
</dbReference>
<feature type="domain" description="Thioredoxin" evidence="1">
    <location>
        <begin position="13"/>
        <end position="94"/>
    </location>
</feature>
<evidence type="ECO:0000313" key="3">
    <source>
        <dbReference type="Proteomes" id="UP000501466"/>
    </source>
</evidence>
<dbReference type="KEGG" id="tzo:THMIRHAT_15980"/>
<dbReference type="SUPFAM" id="SSF52833">
    <property type="entry name" value="Thioredoxin-like"/>
    <property type="match status" value="1"/>
</dbReference>
<dbReference type="EMBL" id="AP021888">
    <property type="protein sequence ID" value="BBP43852.1"/>
    <property type="molecule type" value="Genomic_DNA"/>
</dbReference>
<evidence type="ECO:0000313" key="2">
    <source>
        <dbReference type="EMBL" id="BBP43852.1"/>
    </source>
</evidence>
<evidence type="ECO:0000259" key="1">
    <source>
        <dbReference type="Pfam" id="PF00085"/>
    </source>
</evidence>
<gene>
    <name evidence="2" type="ORF">THMIRHAT_15980</name>
</gene>
<proteinExistence type="predicted"/>
<sequence>MKTLESFAELDSLKATEDGLVVLFGGKECNVCHVIKPKLIDLMAEHYPKMTLAYVDCHVTTDICAQNGVLSLPTLQVYFTGQKFFEEVRTFSLQKVAQDMARPYSMCFSED</sequence>
<dbReference type="InterPro" id="IPR013766">
    <property type="entry name" value="Thioredoxin_domain"/>
</dbReference>
<dbReference type="InterPro" id="IPR036249">
    <property type="entry name" value="Thioredoxin-like_sf"/>
</dbReference>
<dbReference type="Proteomes" id="UP000501466">
    <property type="component" value="Chromosome"/>
</dbReference>
<keyword evidence="3" id="KW-1185">Reference proteome</keyword>
<accession>A0A6F8PP07</accession>
<dbReference type="CDD" id="cd02947">
    <property type="entry name" value="TRX_family"/>
    <property type="match status" value="1"/>
</dbReference>
<organism evidence="2 3">
    <name type="scientific">Thiosulfativibrio zosterae</name>
    <dbReference type="NCBI Taxonomy" id="2675053"/>
    <lineage>
        <taxon>Bacteria</taxon>
        <taxon>Pseudomonadati</taxon>
        <taxon>Pseudomonadota</taxon>
        <taxon>Gammaproteobacteria</taxon>
        <taxon>Thiotrichales</taxon>
        <taxon>Piscirickettsiaceae</taxon>
        <taxon>Thiosulfativibrio</taxon>
    </lineage>
</organism>
<protein>
    <submittedName>
        <fullName evidence="2">Thiol reductase thioredoxin</fullName>
    </submittedName>
</protein>
<reference evidence="3" key="1">
    <citation type="submission" date="2019-11" db="EMBL/GenBank/DDBJ databases">
        <title>Isolation and characterization of two novel species in the genus Thiomicrorhabdus.</title>
        <authorList>
            <person name="Mochizuki J."/>
            <person name="Kojima H."/>
            <person name="Fukui M."/>
        </authorList>
    </citation>
    <scope>NUCLEOTIDE SEQUENCE [LARGE SCALE GENOMIC DNA]</scope>
    <source>
        <strain evidence="3">AkT22</strain>
    </source>
</reference>